<evidence type="ECO:0000313" key="4">
    <source>
        <dbReference type="Proteomes" id="UP000182658"/>
    </source>
</evidence>
<dbReference type="OrthoDB" id="408373at2759"/>
<evidence type="ECO:0000256" key="1">
    <source>
        <dbReference type="SAM" id="MobiDB-lite"/>
    </source>
</evidence>
<reference evidence="3 4" key="1">
    <citation type="submission" date="2016-10" db="EMBL/GenBank/DDBJ databases">
        <title>Draft genome sequence of Coniochaeta ligniaria NRRL30616, a lignocellulolytic fungus for bioabatement of inhibitors in plant biomass hydrolysates.</title>
        <authorList>
            <consortium name="DOE Joint Genome Institute"/>
            <person name="Jimenez D.J."/>
            <person name="Hector R.E."/>
            <person name="Riley R."/>
            <person name="Sun H."/>
            <person name="Grigoriev I.V."/>
            <person name="Van Elsas J.D."/>
            <person name="Nichols N.N."/>
        </authorList>
    </citation>
    <scope>NUCLEOTIDE SEQUENCE [LARGE SCALE GENOMIC DNA]</scope>
    <source>
        <strain evidence="3 4">NRRL 30616</strain>
    </source>
</reference>
<dbReference type="Proteomes" id="UP000182658">
    <property type="component" value="Unassembled WGS sequence"/>
</dbReference>
<dbReference type="SUPFAM" id="SSF53474">
    <property type="entry name" value="alpha/beta-Hydrolases"/>
    <property type="match status" value="1"/>
</dbReference>
<dbReference type="STRING" id="1408157.A0A1J7IVQ1"/>
<dbReference type="Gene3D" id="3.40.50.1820">
    <property type="entry name" value="alpha/beta hydrolase"/>
    <property type="match status" value="1"/>
</dbReference>
<dbReference type="PANTHER" id="PTHR43139:SF65">
    <property type="entry name" value="HYDROLASE FAMILY PROTEIN, PUTATIVE (AFU_ORTHOLOGUE AFUA_6G07060)-RELATED"/>
    <property type="match status" value="1"/>
</dbReference>
<keyword evidence="4" id="KW-1185">Reference proteome</keyword>
<feature type="domain" description="AB hydrolase-1" evidence="2">
    <location>
        <begin position="95"/>
        <end position="382"/>
    </location>
</feature>
<dbReference type="InParanoid" id="A0A1J7IVQ1"/>
<dbReference type="Pfam" id="PF00561">
    <property type="entry name" value="Abhydrolase_1"/>
    <property type="match status" value="1"/>
</dbReference>
<proteinExistence type="predicted"/>
<gene>
    <name evidence="3" type="ORF">CONLIGDRAFT_661097</name>
</gene>
<keyword evidence="3" id="KW-0378">Hydrolase</keyword>
<dbReference type="PRINTS" id="PR00111">
    <property type="entry name" value="ABHYDROLASE"/>
</dbReference>
<accession>A0A1J7IVQ1</accession>
<dbReference type="GO" id="GO:0016787">
    <property type="term" value="F:hydrolase activity"/>
    <property type="evidence" value="ECO:0007669"/>
    <property type="project" value="UniProtKB-KW"/>
</dbReference>
<dbReference type="InterPro" id="IPR052370">
    <property type="entry name" value="Meta-cleavage_hydrolase"/>
</dbReference>
<feature type="region of interest" description="Disordered" evidence="1">
    <location>
        <begin position="42"/>
        <end position="67"/>
    </location>
</feature>
<name>A0A1J7IVQ1_9PEZI</name>
<dbReference type="GO" id="GO:0005783">
    <property type="term" value="C:endoplasmic reticulum"/>
    <property type="evidence" value="ECO:0007669"/>
    <property type="project" value="TreeGrafter"/>
</dbReference>
<sequence length="408" mass="44018">MASLPHPALTSLPTRCLTLGIGLGLTVAYLIRTTSHSLTNQTTRKWISAPSPPSPSSSSSHPYPPSALPGSRLVPTPYGTIQVYEFGPATGEKVLFLPGIGTPVVALGDLALRLAELGHRVMLFDLFGRGYSDAPVGVAYDERLYASQVLMVLASSPLCWTGSDAFHLVGYSLGGGVAVAFARYFGGMVRSLVCVAGGGLIRKKTHVGWRSRVLYSVGWVPQWVLERMVERRIRPARRGGGEDGEGEVDTEGRGEDSDANGGKGWDSTLLSRRRGGGHTVADVMEWQIREHRGFVKAFMSSIRYAPIYDRREDWAALGELLAERRRDPEVAGLRAGKVLLVLGRTDSVVVMEEVVEDATALLGADGVDVVEIDAGHELAFTHADEVAGAAVRFWRRESVLDAPGWVVS</sequence>
<dbReference type="PANTHER" id="PTHR43139">
    <property type="entry name" value="SI:DKEY-122A22.2"/>
    <property type="match status" value="1"/>
</dbReference>
<dbReference type="EMBL" id="KV875096">
    <property type="protein sequence ID" value="OIW31381.1"/>
    <property type="molecule type" value="Genomic_DNA"/>
</dbReference>
<protein>
    <submittedName>
        <fullName evidence="3">Alpha/beta-hydrolase</fullName>
    </submittedName>
</protein>
<dbReference type="InterPro" id="IPR029058">
    <property type="entry name" value="AB_hydrolase_fold"/>
</dbReference>
<evidence type="ECO:0000259" key="2">
    <source>
        <dbReference type="Pfam" id="PF00561"/>
    </source>
</evidence>
<evidence type="ECO:0000313" key="3">
    <source>
        <dbReference type="EMBL" id="OIW31381.1"/>
    </source>
</evidence>
<feature type="region of interest" description="Disordered" evidence="1">
    <location>
        <begin position="236"/>
        <end position="270"/>
    </location>
</feature>
<dbReference type="InterPro" id="IPR000073">
    <property type="entry name" value="AB_hydrolase_1"/>
</dbReference>
<dbReference type="AlphaFoldDB" id="A0A1J7IVQ1"/>
<organism evidence="3 4">
    <name type="scientific">Coniochaeta ligniaria NRRL 30616</name>
    <dbReference type="NCBI Taxonomy" id="1408157"/>
    <lineage>
        <taxon>Eukaryota</taxon>
        <taxon>Fungi</taxon>
        <taxon>Dikarya</taxon>
        <taxon>Ascomycota</taxon>
        <taxon>Pezizomycotina</taxon>
        <taxon>Sordariomycetes</taxon>
        <taxon>Sordariomycetidae</taxon>
        <taxon>Coniochaetales</taxon>
        <taxon>Coniochaetaceae</taxon>
        <taxon>Coniochaeta</taxon>
    </lineage>
</organism>